<evidence type="ECO:0000313" key="3">
    <source>
        <dbReference type="EMBL" id="OJI94472.1"/>
    </source>
</evidence>
<reference evidence="3 4" key="1">
    <citation type="submission" date="2016-10" db="EMBL/GenBank/DDBJ databases">
        <title>Genome sequence of Planktotalea frisia SH6-1.</title>
        <authorList>
            <person name="Poehlein A."/>
            <person name="Bakenhus I."/>
            <person name="Voget S."/>
            <person name="Brinkhoff T."/>
            <person name="Simon M."/>
        </authorList>
    </citation>
    <scope>NUCLEOTIDE SEQUENCE [LARGE SCALE GENOMIC DNA]</scope>
    <source>
        <strain evidence="3 4">SH6-1</strain>
    </source>
</reference>
<name>A0A1L9NZ43_9RHOB</name>
<comment type="caution">
    <text evidence="3">The sequence shown here is derived from an EMBL/GenBank/DDBJ whole genome shotgun (WGS) entry which is preliminary data.</text>
</comment>
<dbReference type="RefSeq" id="WP_072629887.1">
    <property type="nucleotide sequence ID" value="NZ_MLCB01000095.1"/>
</dbReference>
<evidence type="ECO:0000259" key="2">
    <source>
        <dbReference type="Pfam" id="PF08534"/>
    </source>
</evidence>
<evidence type="ECO:0000313" key="4">
    <source>
        <dbReference type="Proteomes" id="UP000184514"/>
    </source>
</evidence>
<dbReference type="Pfam" id="PF08534">
    <property type="entry name" value="Redoxin"/>
    <property type="match status" value="1"/>
</dbReference>
<dbReference type="SUPFAM" id="SSF52833">
    <property type="entry name" value="Thioredoxin-like"/>
    <property type="match status" value="1"/>
</dbReference>
<dbReference type="CDD" id="cd02966">
    <property type="entry name" value="TlpA_like_family"/>
    <property type="match status" value="1"/>
</dbReference>
<dbReference type="InterPro" id="IPR036249">
    <property type="entry name" value="Thioredoxin-like_sf"/>
</dbReference>
<evidence type="ECO:0000256" key="1">
    <source>
        <dbReference type="SAM" id="MobiDB-lite"/>
    </source>
</evidence>
<feature type="compositionally biased region" description="Basic and acidic residues" evidence="1">
    <location>
        <begin position="463"/>
        <end position="475"/>
    </location>
</feature>
<proteinExistence type="predicted"/>
<dbReference type="STRING" id="696762.PFRI_12930"/>
<gene>
    <name evidence="3" type="primary">resA</name>
    <name evidence="3" type="ORF">PFRI_12930</name>
</gene>
<dbReference type="Proteomes" id="UP000184514">
    <property type="component" value="Unassembled WGS sequence"/>
</dbReference>
<sequence>MSKAPRDFLLTDLAGASHAYPTKRASLICFVKEDCETCNTAAPVLEAFKKAHESTIDVVLIAQSGDANATFAQRHGLTMPVLDDTSCKTAFEWDIESVPSVFWIDEAGEVKTDFEGFIRADWEALATDIATHTAQAAAQIDWASLPEWRPGCGSKHLDPTIYDKLRAEANDSPIRARQIDIATSDDVAEFMFDQGFSDGLPLVPPTPERVMRMLAGTKRDPQELVATVPPNMGEATVEKIAINAVMAGCKPEYLPVVIAAVEAACTDEFNIHGVTATTMGAAPVMIVNGPIREKIGMNSGLGALGAGNRANATIGRALRLVVRNVGGASTGGVERSTHGNPMKFTMCFAEHEARSPWSALHVERGFDAEDSVVTLFAMTSGPVHIVDQNSRSPHDLAGTLGLGLDGALSPKMRNLPVDALLVVCPEHIDTLMKEGPFSKADLRARVQEVTARPDADQSVDGALRGDKKGDAPKGAKFASEDHIHIVVAGSEAGKFSSAFYGWVSGATGSTSVSKKIKD</sequence>
<dbReference type="OrthoDB" id="5240640at2"/>
<dbReference type="Gene3D" id="3.40.30.10">
    <property type="entry name" value="Glutaredoxin"/>
    <property type="match status" value="1"/>
</dbReference>
<dbReference type="AlphaFoldDB" id="A0A1L9NZ43"/>
<organism evidence="3 4">
    <name type="scientific">Planktotalea frisia</name>
    <dbReference type="NCBI Taxonomy" id="696762"/>
    <lineage>
        <taxon>Bacteria</taxon>
        <taxon>Pseudomonadati</taxon>
        <taxon>Pseudomonadota</taxon>
        <taxon>Alphaproteobacteria</taxon>
        <taxon>Rhodobacterales</taxon>
        <taxon>Paracoccaceae</taxon>
        <taxon>Planktotalea</taxon>
    </lineage>
</organism>
<dbReference type="InterPro" id="IPR013740">
    <property type="entry name" value="Redoxin"/>
</dbReference>
<dbReference type="EMBL" id="MLCB01000095">
    <property type="protein sequence ID" value="OJI94472.1"/>
    <property type="molecule type" value="Genomic_DNA"/>
</dbReference>
<feature type="domain" description="Redoxin" evidence="2">
    <location>
        <begin position="20"/>
        <end position="116"/>
    </location>
</feature>
<feature type="region of interest" description="Disordered" evidence="1">
    <location>
        <begin position="449"/>
        <end position="475"/>
    </location>
</feature>
<dbReference type="GO" id="GO:0016491">
    <property type="term" value="F:oxidoreductase activity"/>
    <property type="evidence" value="ECO:0007669"/>
    <property type="project" value="InterPro"/>
</dbReference>
<keyword evidence="4" id="KW-1185">Reference proteome</keyword>
<accession>A0A1L9NZ43</accession>
<protein>
    <submittedName>
        <fullName evidence="3">Thiol-disulfide oxidoreductase ResA</fullName>
    </submittedName>
</protein>